<dbReference type="InterPro" id="IPR036291">
    <property type="entry name" value="NAD(P)-bd_dom_sf"/>
</dbReference>
<dbReference type="Gene3D" id="3.90.25.10">
    <property type="entry name" value="UDP-galactose 4-epimerase, domain 1"/>
    <property type="match status" value="1"/>
</dbReference>
<dbReference type="PANTHER" id="PTHR47706">
    <property type="entry name" value="NMRA-LIKE FAMILY PROTEIN"/>
    <property type="match status" value="1"/>
</dbReference>
<dbReference type="InterPro" id="IPR051609">
    <property type="entry name" value="NmrA/Isoflavone_reductase-like"/>
</dbReference>
<proteinExistence type="predicted"/>
<sequence>MKVALIGASGETGRSIVNGLLELSNKPDIVAVSRSSSFGSKNNEELRKLGVQVVAGDLKGPEDHLVQILTGVDVVISSITAAALPDQVFLANAAKRAKVGRFIPCFFGTACPPKGVMALRETKEDVLNHIKKIYLPYTVIDVGWWYQLSPPRVPSGRMDYALLAPMQRVFGDGTVPSALTHVSDIGRYVARIVVDPRTLNKMVFVYNEVFTQQQIWSIVEKLSGEGLERNYKTEAELNAEIAKVEEAIEQGSADQMTIQYLWVLQYHLSWGIRGDNTPENAKFLGYLISKDLYPEMTFVKYESYVTELLEGKGKKPYA</sequence>
<evidence type="ECO:0000256" key="2">
    <source>
        <dbReference type="ARBA" id="ARBA00023002"/>
    </source>
</evidence>
<keyword evidence="1" id="KW-0521">NADP</keyword>
<organism evidence="4 5">
    <name type="scientific">Colletotrichum chlorophyti</name>
    <dbReference type="NCBI Taxonomy" id="708187"/>
    <lineage>
        <taxon>Eukaryota</taxon>
        <taxon>Fungi</taxon>
        <taxon>Dikarya</taxon>
        <taxon>Ascomycota</taxon>
        <taxon>Pezizomycotina</taxon>
        <taxon>Sordariomycetes</taxon>
        <taxon>Hypocreomycetidae</taxon>
        <taxon>Glomerellales</taxon>
        <taxon>Glomerellaceae</taxon>
        <taxon>Colletotrichum</taxon>
    </lineage>
</organism>
<dbReference type="InterPro" id="IPR045312">
    <property type="entry name" value="PCBER-like"/>
</dbReference>
<dbReference type="InterPro" id="IPR008030">
    <property type="entry name" value="NmrA-like"/>
</dbReference>
<dbReference type="CDD" id="cd05259">
    <property type="entry name" value="PCBER_SDR_a"/>
    <property type="match status" value="1"/>
</dbReference>
<evidence type="ECO:0000256" key="1">
    <source>
        <dbReference type="ARBA" id="ARBA00022857"/>
    </source>
</evidence>
<keyword evidence="2" id="KW-0560">Oxidoreductase</keyword>
<reference evidence="4 5" key="1">
    <citation type="submission" date="2016-11" db="EMBL/GenBank/DDBJ databases">
        <title>Draft Genome Assembly of Colletotrichum chlorophyti a pathogen of herbaceous plants.</title>
        <authorList>
            <person name="Gan P."/>
            <person name="Narusaka M."/>
            <person name="Tsushima A."/>
            <person name="Narusaka Y."/>
            <person name="Takano Y."/>
            <person name="Shirasu K."/>
        </authorList>
    </citation>
    <scope>NUCLEOTIDE SEQUENCE [LARGE SCALE GENOMIC DNA]</scope>
    <source>
        <strain evidence="4 5">NTL11</strain>
    </source>
</reference>
<comment type="caution">
    <text evidence="4">The sequence shown here is derived from an EMBL/GenBank/DDBJ whole genome shotgun (WGS) entry which is preliminary data.</text>
</comment>
<protein>
    <submittedName>
        <fullName evidence="4">Putative pinoresinol-lariciresinol reductase 3</fullName>
    </submittedName>
</protein>
<dbReference type="PANTHER" id="PTHR47706:SF9">
    <property type="entry name" value="NMRA-LIKE DOMAIN-CONTAINING PROTEIN-RELATED"/>
    <property type="match status" value="1"/>
</dbReference>
<dbReference type="Pfam" id="PF05368">
    <property type="entry name" value="NmrA"/>
    <property type="match status" value="1"/>
</dbReference>
<dbReference type="Gene3D" id="3.40.50.720">
    <property type="entry name" value="NAD(P)-binding Rossmann-like Domain"/>
    <property type="match status" value="1"/>
</dbReference>
<dbReference type="AlphaFoldDB" id="A0A1Q8RWP7"/>
<dbReference type="STRING" id="708187.A0A1Q8RWP7"/>
<evidence type="ECO:0000313" key="5">
    <source>
        <dbReference type="Proteomes" id="UP000186583"/>
    </source>
</evidence>
<name>A0A1Q8RWP7_9PEZI</name>
<dbReference type="EMBL" id="MPGH01000084">
    <property type="protein sequence ID" value="OLN89065.1"/>
    <property type="molecule type" value="Genomic_DNA"/>
</dbReference>
<keyword evidence="5" id="KW-1185">Reference proteome</keyword>
<dbReference type="GO" id="GO:0016491">
    <property type="term" value="F:oxidoreductase activity"/>
    <property type="evidence" value="ECO:0007669"/>
    <property type="project" value="UniProtKB-KW"/>
</dbReference>
<feature type="domain" description="NmrA-like" evidence="3">
    <location>
        <begin position="2"/>
        <end position="250"/>
    </location>
</feature>
<dbReference type="OrthoDB" id="419598at2759"/>
<dbReference type="SUPFAM" id="SSF51735">
    <property type="entry name" value="NAD(P)-binding Rossmann-fold domains"/>
    <property type="match status" value="1"/>
</dbReference>
<accession>A0A1Q8RWP7</accession>
<dbReference type="Proteomes" id="UP000186583">
    <property type="component" value="Unassembled WGS sequence"/>
</dbReference>
<evidence type="ECO:0000259" key="3">
    <source>
        <dbReference type="Pfam" id="PF05368"/>
    </source>
</evidence>
<gene>
    <name evidence="4" type="ORF">CCHL11_06043</name>
</gene>
<evidence type="ECO:0000313" key="4">
    <source>
        <dbReference type="EMBL" id="OLN89065.1"/>
    </source>
</evidence>